<evidence type="ECO:0000256" key="6">
    <source>
        <dbReference type="ARBA" id="ARBA00023065"/>
    </source>
</evidence>
<dbReference type="GO" id="GO:0006811">
    <property type="term" value="P:monoatomic ion transport"/>
    <property type="evidence" value="ECO:0007669"/>
    <property type="project" value="UniProtKB-KW"/>
</dbReference>
<evidence type="ECO:0000256" key="4">
    <source>
        <dbReference type="ARBA" id="ARBA00022692"/>
    </source>
</evidence>
<feature type="domain" description="TonB-dependent receptor-like beta-barrel" evidence="14">
    <location>
        <begin position="216"/>
        <end position="588"/>
    </location>
</feature>
<evidence type="ECO:0000256" key="12">
    <source>
        <dbReference type="RuleBase" id="RU003357"/>
    </source>
</evidence>
<dbReference type="Gene3D" id="2.170.130.10">
    <property type="entry name" value="TonB-dependent receptor, plug domain"/>
    <property type="match status" value="1"/>
</dbReference>
<keyword evidence="16" id="KW-0675">Receptor</keyword>
<evidence type="ECO:0000256" key="2">
    <source>
        <dbReference type="ARBA" id="ARBA00022448"/>
    </source>
</evidence>
<keyword evidence="8 10" id="KW-0472">Membrane</keyword>
<evidence type="ECO:0000256" key="9">
    <source>
        <dbReference type="ARBA" id="ARBA00023237"/>
    </source>
</evidence>
<evidence type="ECO:0000256" key="11">
    <source>
        <dbReference type="PROSITE-ProRule" id="PRU10143"/>
    </source>
</evidence>
<dbReference type="InterPro" id="IPR036942">
    <property type="entry name" value="Beta-barrel_TonB_sf"/>
</dbReference>
<evidence type="ECO:0000313" key="16">
    <source>
        <dbReference type="EMBL" id="RKG32459.1"/>
    </source>
</evidence>
<accession>A0A3A8EE08</accession>
<sequence>MEFCMPFPFQPTALAAGLSALCIFSSQMSVAADSIAQPKMDTIVVTATRSAEKLENIPARISIIEPAAVEQSPISQMSDLLRNDASINMVQNGGLGQVASIFVRGTESDHTLVLRDGVRLNSATSGMAPLQFLDTTDIQQIEVLKGPASVLYGSDAIGGVVQIISKTPTKNTAFASTEVGEHKTYKSIIGADATKNGYYAQIRGQRLESDATKVFDLDELSTASYDQKGWSAKAGSKQENHAYALDYSSNEGRSFYVSCSNEDKDYNCLNYSNVAQDFNNEMINLRGEVRLLPALELHARLSQFKDELDQVTTTDFTHNKTQEAEIYSKFELTPKQTLLSGITHRKISGDIVSYGTAYQDDNRSTGYYLQHQYHQDGLNTQLGIRLEDDAKYGSHTIGQAAIRLQALPLTSVYANIGTAFKSPTLDERYNSWSGNPNLKPEESTSYEIGVDQKLNYGLSSGLSLYHTKVDHLIVNGPNYTLENLNTAVYQGVETYLQWQNGGWSSKLSYHYVKAQDDEKKQDLQRRPRQNLSLAAGWSNDLYGMNATLNAKSDAVDYQARNPGYATLDMSAFWNINPNLKVFTNLQNIGDVEYKTSSYGSGLYYMNGGRLASIGITVKY</sequence>
<dbReference type="Gene3D" id="2.40.170.20">
    <property type="entry name" value="TonB-dependent receptor, beta-barrel domain"/>
    <property type="match status" value="1"/>
</dbReference>
<dbReference type="AlphaFoldDB" id="A0A3A8EE08"/>
<dbReference type="GO" id="GO:0009279">
    <property type="term" value="C:cell outer membrane"/>
    <property type="evidence" value="ECO:0007669"/>
    <property type="project" value="UniProtKB-SubCell"/>
</dbReference>
<dbReference type="InterPro" id="IPR037066">
    <property type="entry name" value="Plug_dom_sf"/>
</dbReference>
<evidence type="ECO:0000256" key="13">
    <source>
        <dbReference type="SAM" id="SignalP"/>
    </source>
</evidence>
<dbReference type="Pfam" id="PF00593">
    <property type="entry name" value="TonB_dep_Rec_b-barrel"/>
    <property type="match status" value="1"/>
</dbReference>
<keyword evidence="5 13" id="KW-0732">Signal</keyword>
<dbReference type="InterPro" id="IPR000531">
    <property type="entry name" value="Beta-barrel_TonB"/>
</dbReference>
<feature type="chain" id="PRO_5017422517" evidence="13">
    <location>
        <begin position="32"/>
        <end position="619"/>
    </location>
</feature>
<organism evidence="16 17">
    <name type="scientific">Acinetobacter tianfuensis</name>
    <dbReference type="NCBI Taxonomy" id="2419603"/>
    <lineage>
        <taxon>Bacteria</taxon>
        <taxon>Pseudomonadati</taxon>
        <taxon>Pseudomonadota</taxon>
        <taxon>Gammaproteobacteria</taxon>
        <taxon>Moraxellales</taxon>
        <taxon>Moraxellaceae</taxon>
        <taxon>Acinetobacter</taxon>
    </lineage>
</organism>
<dbReference type="CDD" id="cd01347">
    <property type="entry name" value="ligand_gated_channel"/>
    <property type="match status" value="1"/>
</dbReference>
<keyword evidence="17" id="KW-1185">Reference proteome</keyword>
<comment type="similarity">
    <text evidence="10 12">Belongs to the TonB-dependent receptor family.</text>
</comment>
<keyword evidence="2 10" id="KW-0813">Transport</keyword>
<keyword evidence="3 10" id="KW-1134">Transmembrane beta strand</keyword>
<dbReference type="SUPFAM" id="SSF56935">
    <property type="entry name" value="Porins"/>
    <property type="match status" value="1"/>
</dbReference>
<evidence type="ECO:0000256" key="7">
    <source>
        <dbReference type="ARBA" id="ARBA00023077"/>
    </source>
</evidence>
<keyword evidence="9 10" id="KW-0998">Cell outer membrane</keyword>
<keyword evidence="6" id="KW-0406">Ion transport</keyword>
<feature type="domain" description="TonB-dependent receptor plug" evidence="15">
    <location>
        <begin position="54"/>
        <end position="160"/>
    </location>
</feature>
<comment type="subcellular location">
    <subcellularLocation>
        <location evidence="1 10">Cell outer membrane</location>
        <topology evidence="1 10">Multi-pass membrane protein</topology>
    </subcellularLocation>
</comment>
<comment type="caution">
    <text evidence="16">The sequence shown here is derived from an EMBL/GenBank/DDBJ whole genome shotgun (WGS) entry which is preliminary data.</text>
</comment>
<evidence type="ECO:0000256" key="3">
    <source>
        <dbReference type="ARBA" id="ARBA00022452"/>
    </source>
</evidence>
<feature type="short sequence motif" description="TonB box" evidence="11">
    <location>
        <begin position="42"/>
        <end position="48"/>
    </location>
</feature>
<dbReference type="PANTHER" id="PTHR30069">
    <property type="entry name" value="TONB-DEPENDENT OUTER MEMBRANE RECEPTOR"/>
    <property type="match status" value="1"/>
</dbReference>
<dbReference type="PROSITE" id="PS00430">
    <property type="entry name" value="TONB_DEPENDENT_REC_1"/>
    <property type="match status" value="1"/>
</dbReference>
<feature type="signal peptide" evidence="13">
    <location>
        <begin position="1"/>
        <end position="31"/>
    </location>
</feature>
<dbReference type="Proteomes" id="UP000282388">
    <property type="component" value="Unassembled WGS sequence"/>
</dbReference>
<dbReference type="PROSITE" id="PS52016">
    <property type="entry name" value="TONB_DEPENDENT_REC_3"/>
    <property type="match status" value="1"/>
</dbReference>
<name>A0A3A8EE08_9GAMM</name>
<proteinExistence type="inferred from homology"/>
<evidence type="ECO:0000313" key="17">
    <source>
        <dbReference type="Proteomes" id="UP000282388"/>
    </source>
</evidence>
<keyword evidence="4 10" id="KW-0812">Transmembrane</keyword>
<protein>
    <submittedName>
        <fullName evidence="16">TonB-dependent receptor</fullName>
    </submittedName>
</protein>
<evidence type="ECO:0000256" key="5">
    <source>
        <dbReference type="ARBA" id="ARBA00022729"/>
    </source>
</evidence>
<dbReference type="InterPro" id="IPR010916">
    <property type="entry name" value="TonB_box_CS"/>
</dbReference>
<evidence type="ECO:0000256" key="8">
    <source>
        <dbReference type="ARBA" id="ARBA00023136"/>
    </source>
</evidence>
<evidence type="ECO:0000256" key="1">
    <source>
        <dbReference type="ARBA" id="ARBA00004571"/>
    </source>
</evidence>
<dbReference type="PANTHER" id="PTHR30069:SF53">
    <property type="entry name" value="COLICIN I RECEPTOR-RELATED"/>
    <property type="match status" value="1"/>
</dbReference>
<keyword evidence="7 11" id="KW-0798">TonB box</keyword>
<evidence type="ECO:0000259" key="15">
    <source>
        <dbReference type="Pfam" id="PF07715"/>
    </source>
</evidence>
<dbReference type="OrthoDB" id="9764669at2"/>
<dbReference type="GO" id="GO:0015889">
    <property type="term" value="P:cobalamin transport"/>
    <property type="evidence" value="ECO:0007669"/>
    <property type="project" value="TreeGrafter"/>
</dbReference>
<dbReference type="Pfam" id="PF07715">
    <property type="entry name" value="Plug"/>
    <property type="match status" value="1"/>
</dbReference>
<dbReference type="InterPro" id="IPR039426">
    <property type="entry name" value="TonB-dep_rcpt-like"/>
</dbReference>
<dbReference type="InterPro" id="IPR012910">
    <property type="entry name" value="Plug_dom"/>
</dbReference>
<reference evidence="16 17" key="1">
    <citation type="submission" date="2018-09" db="EMBL/GenBank/DDBJ databases">
        <title>The draft genome of Acinetobacter spp. strains.</title>
        <authorList>
            <person name="Qin J."/>
            <person name="Feng Y."/>
            <person name="Zong Z."/>
        </authorList>
    </citation>
    <scope>NUCLEOTIDE SEQUENCE [LARGE SCALE GENOMIC DNA]</scope>
    <source>
        <strain evidence="16 17">WCHAc060012</strain>
    </source>
</reference>
<dbReference type="EMBL" id="RAXV01000009">
    <property type="protein sequence ID" value="RKG32459.1"/>
    <property type="molecule type" value="Genomic_DNA"/>
</dbReference>
<evidence type="ECO:0000256" key="10">
    <source>
        <dbReference type="PROSITE-ProRule" id="PRU01360"/>
    </source>
</evidence>
<gene>
    <name evidence="16" type="ORF">D7V32_05850</name>
</gene>
<evidence type="ECO:0000259" key="14">
    <source>
        <dbReference type="Pfam" id="PF00593"/>
    </source>
</evidence>